<gene>
    <name evidence="5" type="ORF">ZOSMA_35G00810</name>
</gene>
<reference evidence="6" key="1">
    <citation type="journal article" date="2016" name="Nature">
        <title>The genome of the seagrass Zostera marina reveals angiosperm adaptation to the sea.</title>
        <authorList>
            <person name="Olsen J.L."/>
            <person name="Rouze P."/>
            <person name="Verhelst B."/>
            <person name="Lin Y.-C."/>
            <person name="Bayer T."/>
            <person name="Collen J."/>
            <person name="Dattolo E."/>
            <person name="De Paoli E."/>
            <person name="Dittami S."/>
            <person name="Maumus F."/>
            <person name="Michel G."/>
            <person name="Kersting A."/>
            <person name="Lauritano C."/>
            <person name="Lohaus R."/>
            <person name="Toepel M."/>
            <person name="Tonon T."/>
            <person name="Vanneste K."/>
            <person name="Amirebrahimi M."/>
            <person name="Brakel J."/>
            <person name="Bostroem C."/>
            <person name="Chovatia M."/>
            <person name="Grimwood J."/>
            <person name="Jenkins J.W."/>
            <person name="Jueterbock A."/>
            <person name="Mraz A."/>
            <person name="Stam W.T."/>
            <person name="Tice H."/>
            <person name="Bornberg-Bauer E."/>
            <person name="Green P.J."/>
            <person name="Pearson G.A."/>
            <person name="Procaccini G."/>
            <person name="Duarte C.M."/>
            <person name="Schmutz J."/>
            <person name="Reusch T.B.H."/>
            <person name="Van de Peer Y."/>
        </authorList>
    </citation>
    <scope>NUCLEOTIDE SEQUENCE [LARGE SCALE GENOMIC DNA]</scope>
    <source>
        <strain evidence="6">cv. Finnish</strain>
    </source>
</reference>
<accession>A0A0K9P6K8</accession>
<comment type="similarity">
    <text evidence="1">Belongs to the UDP-glycosyltransferase family.</text>
</comment>
<keyword evidence="4" id="KW-0812">Transmembrane</keyword>
<evidence type="ECO:0000256" key="3">
    <source>
        <dbReference type="ARBA" id="ARBA00022679"/>
    </source>
</evidence>
<keyword evidence="4" id="KW-0472">Membrane</keyword>
<keyword evidence="4" id="KW-1133">Transmembrane helix</keyword>
<dbReference type="EMBL" id="LFYR01001125">
    <property type="protein sequence ID" value="KMZ64624.1"/>
    <property type="molecule type" value="Genomic_DNA"/>
</dbReference>
<evidence type="ECO:0000256" key="1">
    <source>
        <dbReference type="ARBA" id="ARBA00009995"/>
    </source>
</evidence>
<dbReference type="Pfam" id="PF00201">
    <property type="entry name" value="UDPGT"/>
    <property type="match status" value="1"/>
</dbReference>
<evidence type="ECO:0000256" key="2">
    <source>
        <dbReference type="ARBA" id="ARBA00022676"/>
    </source>
</evidence>
<dbReference type="FunFam" id="3.40.50.2000:FF:000064">
    <property type="entry name" value="Glycosyltransferase"/>
    <property type="match status" value="1"/>
</dbReference>
<protein>
    <submittedName>
        <fullName evidence="5">Flavonoid glucosyltransferase, family GT1</fullName>
    </submittedName>
</protein>
<keyword evidence="6" id="KW-1185">Reference proteome</keyword>
<dbReference type="AlphaFoldDB" id="A0A0K9P6K8"/>
<dbReference type="OMA" id="CGHRTDA"/>
<name>A0A0K9P6K8_ZOSMR</name>
<dbReference type="PANTHER" id="PTHR48047:SF107">
    <property type="entry name" value="UDP-GLYCOSYLTRANSFERASE 92A1-LIKE"/>
    <property type="match status" value="1"/>
</dbReference>
<comment type="caution">
    <text evidence="5">The sequence shown here is derived from an EMBL/GenBank/DDBJ whole genome shotgun (WGS) entry which is preliminary data.</text>
</comment>
<dbReference type="Gene3D" id="3.40.50.2000">
    <property type="entry name" value="Glycogen Phosphorylase B"/>
    <property type="match status" value="2"/>
</dbReference>
<dbReference type="SUPFAM" id="SSF53756">
    <property type="entry name" value="UDP-Glycosyltransferase/glycogen phosphorylase"/>
    <property type="match status" value="1"/>
</dbReference>
<dbReference type="FunFam" id="3.40.50.2000:FF:000103">
    <property type="entry name" value="Glycosyltransferase"/>
    <property type="match status" value="1"/>
</dbReference>
<dbReference type="PANTHER" id="PTHR48047">
    <property type="entry name" value="GLYCOSYLTRANSFERASE"/>
    <property type="match status" value="1"/>
</dbReference>
<dbReference type="STRING" id="29655.A0A0K9P6K8"/>
<organism evidence="5 6">
    <name type="scientific">Zostera marina</name>
    <name type="common">Eelgrass</name>
    <dbReference type="NCBI Taxonomy" id="29655"/>
    <lineage>
        <taxon>Eukaryota</taxon>
        <taxon>Viridiplantae</taxon>
        <taxon>Streptophyta</taxon>
        <taxon>Embryophyta</taxon>
        <taxon>Tracheophyta</taxon>
        <taxon>Spermatophyta</taxon>
        <taxon>Magnoliopsida</taxon>
        <taxon>Liliopsida</taxon>
        <taxon>Zosteraceae</taxon>
        <taxon>Zostera</taxon>
    </lineage>
</organism>
<evidence type="ECO:0000313" key="5">
    <source>
        <dbReference type="EMBL" id="KMZ64624.1"/>
    </source>
</evidence>
<sequence>MGSHQEEPKKKHILMLPFMAQGHIPVFLSLANLINKTYPNTYTVTIVSTSLNVEAIRSVLPPSSAVNLHVLPFRSTDYGLPANSENTNSIPYSLMLNFVCSGRSLRPHLRDLLDKILARNGCPPFCIIADIFFGWSGELAREYGVAHFTLSTCSAVGYAAYIGLWRHLPHLGMKDDEEFGIPGFPEKYRIRRNQLPENLKIADGNDDWSKFYRNDVTNIGRANSDGLLVNTVEEFETAELAILGKITGLPVYPLGPLFLERDGMSNATSSNRKIIEWLDGHPPDSVLYVSFGSQNTITRSQMMALASGLEASSVSFLWVVRSPIGFDLKIEFKDEWLPAGFEKRVKGRGLIVRNWGPQPEILEHASVKAFLTHCGWNSVMESLSRGVTLMGWPLAAEQFYNAKMLEEEVGVLVELARGPVDHVDPQKVSETVVLVMKSEKGKEMKRRATELAGKINEAVCSGGDGKIKKGSSRTNKLDDFLNSVNFQLFFTSEEIN</sequence>
<dbReference type="GO" id="GO:0035251">
    <property type="term" value="F:UDP-glucosyltransferase activity"/>
    <property type="evidence" value="ECO:0000318"/>
    <property type="project" value="GO_Central"/>
</dbReference>
<evidence type="ECO:0000313" key="6">
    <source>
        <dbReference type="Proteomes" id="UP000036987"/>
    </source>
</evidence>
<dbReference type="CDD" id="cd03784">
    <property type="entry name" value="GT1_Gtf-like"/>
    <property type="match status" value="1"/>
</dbReference>
<evidence type="ECO:0000256" key="4">
    <source>
        <dbReference type="SAM" id="Phobius"/>
    </source>
</evidence>
<keyword evidence="3 5" id="KW-0808">Transferase</keyword>
<dbReference type="InterPro" id="IPR002213">
    <property type="entry name" value="UDP_glucos_trans"/>
</dbReference>
<feature type="transmembrane region" description="Helical" evidence="4">
    <location>
        <begin position="12"/>
        <end position="34"/>
    </location>
</feature>
<keyword evidence="2" id="KW-0328">Glycosyltransferase</keyword>
<proteinExistence type="inferred from homology"/>
<dbReference type="Proteomes" id="UP000036987">
    <property type="component" value="Unassembled WGS sequence"/>
</dbReference>
<dbReference type="OrthoDB" id="5835829at2759"/>